<reference evidence="1" key="1">
    <citation type="journal article" date="2024" name="Gigascience">
        <title>Chromosome-level genome of the poultry shaft louse Menopon gallinae provides insight into the host-switching and adaptive evolution of parasitic lice.</title>
        <authorList>
            <person name="Xu Y."/>
            <person name="Ma L."/>
            <person name="Liu S."/>
            <person name="Liang Y."/>
            <person name="Liu Q."/>
            <person name="He Z."/>
            <person name="Tian L."/>
            <person name="Duan Y."/>
            <person name="Cai W."/>
            <person name="Li H."/>
            <person name="Song F."/>
        </authorList>
    </citation>
    <scope>NUCLEOTIDE SEQUENCE</scope>
    <source>
        <strain evidence="1">Cailab_2023a</strain>
    </source>
</reference>
<dbReference type="EMBL" id="JARGDH010000005">
    <property type="protein sequence ID" value="KAL0268770.1"/>
    <property type="molecule type" value="Genomic_DNA"/>
</dbReference>
<sequence>MIQKWLENTYGREEVQMCRYPRRGRGITTGEGEPREKAVAAAAAVAREERHGGNDKPFAVLINHYQFGRSAAKHYRIFISSALAAVI</sequence>
<organism evidence="1">
    <name type="scientific">Menopon gallinae</name>
    <name type="common">poultry shaft louse</name>
    <dbReference type="NCBI Taxonomy" id="328185"/>
    <lineage>
        <taxon>Eukaryota</taxon>
        <taxon>Metazoa</taxon>
        <taxon>Ecdysozoa</taxon>
        <taxon>Arthropoda</taxon>
        <taxon>Hexapoda</taxon>
        <taxon>Insecta</taxon>
        <taxon>Pterygota</taxon>
        <taxon>Neoptera</taxon>
        <taxon>Paraneoptera</taxon>
        <taxon>Psocodea</taxon>
        <taxon>Troctomorpha</taxon>
        <taxon>Phthiraptera</taxon>
        <taxon>Amblycera</taxon>
        <taxon>Menoponidae</taxon>
        <taxon>Menopon</taxon>
    </lineage>
</organism>
<dbReference type="AlphaFoldDB" id="A0AAW2HG69"/>
<evidence type="ECO:0000313" key="1">
    <source>
        <dbReference type="EMBL" id="KAL0268770.1"/>
    </source>
</evidence>
<comment type="caution">
    <text evidence="1">The sequence shown here is derived from an EMBL/GenBank/DDBJ whole genome shotgun (WGS) entry which is preliminary data.</text>
</comment>
<proteinExistence type="predicted"/>
<gene>
    <name evidence="1" type="ORF">PYX00_010587</name>
</gene>
<protein>
    <submittedName>
        <fullName evidence="1">Uncharacterized protein</fullName>
    </submittedName>
</protein>
<accession>A0AAW2HG69</accession>
<name>A0AAW2HG69_9NEOP</name>